<organism evidence="1 2">
    <name type="scientific">[Eubacterium] siraeum</name>
    <dbReference type="NCBI Taxonomy" id="39492"/>
    <lineage>
        <taxon>Bacteria</taxon>
        <taxon>Bacillati</taxon>
        <taxon>Bacillota</taxon>
        <taxon>Clostridia</taxon>
        <taxon>Eubacteriales</taxon>
        <taxon>Oscillospiraceae</taxon>
        <taxon>Oscillospiraceae incertae sedis</taxon>
    </lineage>
</organism>
<reference evidence="1" key="1">
    <citation type="submission" date="2023-01" db="EMBL/GenBank/DDBJ databases">
        <title>Human gut microbiome strain richness.</title>
        <authorList>
            <person name="Chen-Liaw A."/>
        </authorList>
    </citation>
    <scope>NUCLEOTIDE SEQUENCE</scope>
    <source>
        <strain evidence="1">1001283st1_G1_1001283B150217_161031</strain>
    </source>
</reference>
<dbReference type="EMBL" id="JAQLXW010000006">
    <property type="protein sequence ID" value="MDB8003507.1"/>
    <property type="molecule type" value="Genomic_DNA"/>
</dbReference>
<dbReference type="AlphaFoldDB" id="A0AAW6CVS2"/>
<protein>
    <recommendedName>
        <fullName evidence="3">HIRAN domain-containing protein</fullName>
    </recommendedName>
</protein>
<proteinExistence type="predicted"/>
<sequence>MSQVNTRLHIRVASYDVWKRFKKQDLSEYGIEDLSEIDADSYVIDESSFYDIEDIVRIISKVLGKDGIVIADLTDLNIDPFTECYFYLGERVRKTSLFYFYLGKRVRKASFSEGYSKPDLGCMAYEADIENIDKWLNYAKFQTSEQEQQVMAACGIVEINGNYKEIKKNITDLPSIAYLRETSMNNRAEVIEKSLIGEEVYFVEAADEYDPFRLEVFSELGSLGYLDSYTGETIMPLMKSKRLDYTARITELVKPSERNKHAKSSIVGISIDAKICGNPVPPKTSVPHIER</sequence>
<gene>
    <name evidence="1" type="ORF">PNE09_05420</name>
</gene>
<name>A0AAW6CVS2_9FIRM</name>
<evidence type="ECO:0000313" key="2">
    <source>
        <dbReference type="Proteomes" id="UP001210809"/>
    </source>
</evidence>
<accession>A0AAW6CVS2</accession>
<comment type="caution">
    <text evidence="1">The sequence shown here is derived from an EMBL/GenBank/DDBJ whole genome shotgun (WGS) entry which is preliminary data.</text>
</comment>
<evidence type="ECO:0008006" key="3">
    <source>
        <dbReference type="Google" id="ProtNLM"/>
    </source>
</evidence>
<evidence type="ECO:0000313" key="1">
    <source>
        <dbReference type="EMBL" id="MDB8003507.1"/>
    </source>
</evidence>
<dbReference type="Proteomes" id="UP001210809">
    <property type="component" value="Unassembled WGS sequence"/>
</dbReference>